<dbReference type="GO" id="GO:0003700">
    <property type="term" value="F:DNA-binding transcription factor activity"/>
    <property type="evidence" value="ECO:0007669"/>
    <property type="project" value="InterPro"/>
</dbReference>
<keyword evidence="2" id="KW-0805">Transcription regulation</keyword>
<dbReference type="PANTHER" id="PTHR30118:SF15">
    <property type="entry name" value="TRANSCRIPTIONAL REGULATORY PROTEIN"/>
    <property type="match status" value="1"/>
</dbReference>
<protein>
    <submittedName>
        <fullName evidence="6">LysR family transcriptional regulator</fullName>
    </submittedName>
</protein>
<dbReference type="Pfam" id="PF00126">
    <property type="entry name" value="HTH_1"/>
    <property type="match status" value="1"/>
</dbReference>
<dbReference type="InterPro" id="IPR036390">
    <property type="entry name" value="WH_DNA-bd_sf"/>
</dbReference>
<dbReference type="InterPro" id="IPR000847">
    <property type="entry name" value="LysR_HTH_N"/>
</dbReference>
<dbReference type="InterPro" id="IPR050389">
    <property type="entry name" value="LysR-type_TF"/>
</dbReference>
<organism evidence="6 7">
    <name type="scientific">Alcaligenes pakistanensis</name>
    <dbReference type="NCBI Taxonomy" id="1482717"/>
    <lineage>
        <taxon>Bacteria</taxon>
        <taxon>Pseudomonadati</taxon>
        <taxon>Pseudomonadota</taxon>
        <taxon>Betaproteobacteria</taxon>
        <taxon>Burkholderiales</taxon>
        <taxon>Alcaligenaceae</taxon>
        <taxon>Alcaligenes</taxon>
    </lineage>
</organism>
<comment type="caution">
    <text evidence="6">The sequence shown here is derived from an EMBL/GenBank/DDBJ whole genome shotgun (WGS) entry which is preliminary data.</text>
</comment>
<gene>
    <name evidence="6" type="ORF">GCM10010096_10530</name>
</gene>
<dbReference type="SUPFAM" id="SSF46785">
    <property type="entry name" value="Winged helix' DNA-binding domain"/>
    <property type="match status" value="1"/>
</dbReference>
<dbReference type="AlphaFoldDB" id="A0A8H9M3W3"/>
<evidence type="ECO:0000259" key="5">
    <source>
        <dbReference type="PROSITE" id="PS50931"/>
    </source>
</evidence>
<comment type="similarity">
    <text evidence="1">Belongs to the LysR transcriptional regulatory family.</text>
</comment>
<dbReference type="PANTHER" id="PTHR30118">
    <property type="entry name" value="HTH-TYPE TRANSCRIPTIONAL REGULATOR LEUO-RELATED"/>
    <property type="match status" value="1"/>
</dbReference>
<keyword evidence="7" id="KW-1185">Reference proteome</keyword>
<dbReference type="EMBL" id="BMZN01000002">
    <property type="protein sequence ID" value="GHC41835.1"/>
    <property type="molecule type" value="Genomic_DNA"/>
</dbReference>
<feature type="domain" description="HTH lysR-type" evidence="5">
    <location>
        <begin position="11"/>
        <end position="68"/>
    </location>
</feature>
<evidence type="ECO:0000256" key="3">
    <source>
        <dbReference type="ARBA" id="ARBA00023125"/>
    </source>
</evidence>
<reference evidence="7" key="1">
    <citation type="journal article" date="2019" name="Int. J. Syst. Evol. Microbiol.">
        <title>The Global Catalogue of Microorganisms (GCM) 10K type strain sequencing project: providing services to taxonomists for standard genome sequencing and annotation.</title>
        <authorList>
            <consortium name="The Broad Institute Genomics Platform"/>
            <consortium name="The Broad Institute Genome Sequencing Center for Infectious Disease"/>
            <person name="Wu L."/>
            <person name="Ma J."/>
        </authorList>
    </citation>
    <scope>NUCLEOTIDE SEQUENCE [LARGE SCALE GENOMIC DNA]</scope>
    <source>
        <strain evidence="7">KCTC 42083</strain>
    </source>
</reference>
<dbReference type="Gene3D" id="3.40.190.10">
    <property type="entry name" value="Periplasmic binding protein-like II"/>
    <property type="match status" value="2"/>
</dbReference>
<evidence type="ECO:0000256" key="1">
    <source>
        <dbReference type="ARBA" id="ARBA00009437"/>
    </source>
</evidence>
<evidence type="ECO:0000256" key="2">
    <source>
        <dbReference type="ARBA" id="ARBA00023015"/>
    </source>
</evidence>
<dbReference type="Proteomes" id="UP000608923">
    <property type="component" value="Unassembled WGS sequence"/>
</dbReference>
<dbReference type="InterPro" id="IPR005119">
    <property type="entry name" value="LysR_subst-bd"/>
</dbReference>
<sequence length="307" mass="34224">MLSDIYKTYNWTLAELHAFCLICECQNLSQAALRMGVSQSAISLMVQRWRQALGDPLFVRARYGVAPTQIAIALREKLQPLLEEVGIALTQTQGFNPAQSTRVFKVHMTDIGQLVFLPGLNDFVAKHAPGIRLVIKNLGWEALESGLSSGEIDLAIGSLPMIKGRVHSRVFRHERYVTAMRKAHPLAKTELNLDAFVAADHLAIDATSSGHSLVENALRALDMRRNISLTIPHYLAAEQILVSSNYLLTVPNIAVLSFQNPTALCIVPTPLALPSFDVRVHWHERSRQDQGVQWLRTTISDLFGHHR</sequence>
<dbReference type="InterPro" id="IPR036388">
    <property type="entry name" value="WH-like_DNA-bd_sf"/>
</dbReference>
<proteinExistence type="inferred from homology"/>
<keyword evidence="3" id="KW-0238">DNA-binding</keyword>
<evidence type="ECO:0000313" key="6">
    <source>
        <dbReference type="EMBL" id="GHC41835.1"/>
    </source>
</evidence>
<dbReference type="Gene3D" id="1.10.10.10">
    <property type="entry name" value="Winged helix-like DNA-binding domain superfamily/Winged helix DNA-binding domain"/>
    <property type="match status" value="1"/>
</dbReference>
<dbReference type="Pfam" id="PF03466">
    <property type="entry name" value="LysR_substrate"/>
    <property type="match status" value="1"/>
</dbReference>
<evidence type="ECO:0000313" key="7">
    <source>
        <dbReference type="Proteomes" id="UP000608923"/>
    </source>
</evidence>
<dbReference type="CDD" id="cd08459">
    <property type="entry name" value="PBP2_DntR_NahR_LinR_like"/>
    <property type="match status" value="1"/>
</dbReference>
<name>A0A8H9M3W3_9BURK</name>
<dbReference type="PROSITE" id="PS50931">
    <property type="entry name" value="HTH_LYSR"/>
    <property type="match status" value="1"/>
</dbReference>
<evidence type="ECO:0000256" key="4">
    <source>
        <dbReference type="ARBA" id="ARBA00023163"/>
    </source>
</evidence>
<dbReference type="SUPFAM" id="SSF53850">
    <property type="entry name" value="Periplasmic binding protein-like II"/>
    <property type="match status" value="1"/>
</dbReference>
<dbReference type="GO" id="GO:0003677">
    <property type="term" value="F:DNA binding"/>
    <property type="evidence" value="ECO:0007669"/>
    <property type="project" value="UniProtKB-KW"/>
</dbReference>
<accession>A0A8H9M3W3</accession>
<keyword evidence="4" id="KW-0804">Transcription</keyword>
<dbReference type="RefSeq" id="WP_189391509.1">
    <property type="nucleotide sequence ID" value="NZ_BMZN01000002.1"/>
</dbReference>